<name>A0ABN2C832_9ACTN</name>
<accession>A0ABN2C832</accession>
<protein>
    <submittedName>
        <fullName evidence="1">Uncharacterized protein</fullName>
    </submittedName>
</protein>
<evidence type="ECO:0000313" key="2">
    <source>
        <dbReference type="Proteomes" id="UP001500363"/>
    </source>
</evidence>
<dbReference type="Proteomes" id="UP001500363">
    <property type="component" value="Unassembled WGS sequence"/>
</dbReference>
<sequence>MPSPAADPSPLAWLDESIVTTRPGAEGTYTMAAVVTAAECEDLRRTARDLSIRPGVRLHWVTESVKRRDRIAAMIATLDVRAIVAVGAPMASVTRGWCPRS</sequence>
<comment type="caution">
    <text evidence="1">The sequence shown here is derived from an EMBL/GenBank/DDBJ whole genome shotgun (WGS) entry which is preliminary data.</text>
</comment>
<keyword evidence="2" id="KW-1185">Reference proteome</keyword>
<proteinExistence type="predicted"/>
<reference evidence="1 2" key="1">
    <citation type="journal article" date="2019" name="Int. J. Syst. Evol. Microbiol.">
        <title>The Global Catalogue of Microorganisms (GCM) 10K type strain sequencing project: providing services to taxonomists for standard genome sequencing and annotation.</title>
        <authorList>
            <consortium name="The Broad Institute Genomics Platform"/>
            <consortium name="The Broad Institute Genome Sequencing Center for Infectious Disease"/>
            <person name="Wu L."/>
            <person name="Ma J."/>
        </authorList>
    </citation>
    <scope>NUCLEOTIDE SEQUENCE [LARGE SCALE GENOMIC DNA]</scope>
    <source>
        <strain evidence="1 2">JCM 14303</strain>
    </source>
</reference>
<organism evidence="1 2">
    <name type="scientific">Kribbella lupini</name>
    <dbReference type="NCBI Taxonomy" id="291602"/>
    <lineage>
        <taxon>Bacteria</taxon>
        <taxon>Bacillati</taxon>
        <taxon>Actinomycetota</taxon>
        <taxon>Actinomycetes</taxon>
        <taxon>Propionibacteriales</taxon>
        <taxon>Kribbellaceae</taxon>
        <taxon>Kribbella</taxon>
    </lineage>
</organism>
<dbReference type="EMBL" id="BAAANC010000004">
    <property type="protein sequence ID" value="GAA1553107.1"/>
    <property type="molecule type" value="Genomic_DNA"/>
</dbReference>
<gene>
    <name evidence="1" type="ORF">GCM10009741_67050</name>
</gene>
<evidence type="ECO:0000313" key="1">
    <source>
        <dbReference type="EMBL" id="GAA1553107.1"/>
    </source>
</evidence>
<dbReference type="RefSeq" id="WP_344181480.1">
    <property type="nucleotide sequence ID" value="NZ_BAAANC010000004.1"/>
</dbReference>